<dbReference type="InterPro" id="IPR038933">
    <property type="entry name" value="Ovate"/>
</dbReference>
<dbReference type="HOGENOM" id="CLU_2562695_0_0_1"/>
<dbReference type="GO" id="GO:0045892">
    <property type="term" value="P:negative regulation of DNA-templated transcription"/>
    <property type="evidence" value="ECO:0007669"/>
    <property type="project" value="UniProtKB-UniRule"/>
</dbReference>
<dbReference type="OMA" id="QDSMIEM"/>
<comment type="subcellular location">
    <subcellularLocation>
        <location evidence="1 6">Nucleus</location>
    </subcellularLocation>
</comment>
<comment type="function">
    <text evidence="6">Transcriptional repressor that regulates multiple aspects of plant growth and development.</text>
</comment>
<reference evidence="8 9" key="1">
    <citation type="journal article" date="2011" name="Science">
        <title>The Selaginella genome identifies genetic changes associated with the evolution of vascular plants.</title>
        <authorList>
            <person name="Banks J.A."/>
            <person name="Nishiyama T."/>
            <person name="Hasebe M."/>
            <person name="Bowman J.L."/>
            <person name="Gribskov M."/>
            <person name="dePamphilis C."/>
            <person name="Albert V.A."/>
            <person name="Aono N."/>
            <person name="Aoyama T."/>
            <person name="Ambrose B.A."/>
            <person name="Ashton N.W."/>
            <person name="Axtell M.J."/>
            <person name="Barker E."/>
            <person name="Barker M.S."/>
            <person name="Bennetzen J.L."/>
            <person name="Bonawitz N.D."/>
            <person name="Chapple C."/>
            <person name="Cheng C."/>
            <person name="Correa L.G."/>
            <person name="Dacre M."/>
            <person name="DeBarry J."/>
            <person name="Dreyer I."/>
            <person name="Elias M."/>
            <person name="Engstrom E.M."/>
            <person name="Estelle M."/>
            <person name="Feng L."/>
            <person name="Finet C."/>
            <person name="Floyd S.K."/>
            <person name="Frommer W.B."/>
            <person name="Fujita T."/>
            <person name="Gramzow L."/>
            <person name="Gutensohn M."/>
            <person name="Harholt J."/>
            <person name="Hattori M."/>
            <person name="Heyl A."/>
            <person name="Hirai T."/>
            <person name="Hiwatashi Y."/>
            <person name="Ishikawa M."/>
            <person name="Iwata M."/>
            <person name="Karol K.G."/>
            <person name="Koehler B."/>
            <person name="Kolukisaoglu U."/>
            <person name="Kubo M."/>
            <person name="Kurata T."/>
            <person name="Lalonde S."/>
            <person name="Li K."/>
            <person name="Li Y."/>
            <person name="Litt A."/>
            <person name="Lyons E."/>
            <person name="Manning G."/>
            <person name="Maruyama T."/>
            <person name="Michael T.P."/>
            <person name="Mikami K."/>
            <person name="Miyazaki S."/>
            <person name="Morinaga S."/>
            <person name="Murata T."/>
            <person name="Mueller-Roeber B."/>
            <person name="Nelson D.R."/>
            <person name="Obara M."/>
            <person name="Oguri Y."/>
            <person name="Olmstead R.G."/>
            <person name="Onodera N."/>
            <person name="Petersen B.L."/>
            <person name="Pils B."/>
            <person name="Prigge M."/>
            <person name="Rensing S.A."/>
            <person name="Riano-Pachon D.M."/>
            <person name="Roberts A.W."/>
            <person name="Sato Y."/>
            <person name="Scheller H.V."/>
            <person name="Schulz B."/>
            <person name="Schulz C."/>
            <person name="Shakirov E.V."/>
            <person name="Shibagaki N."/>
            <person name="Shinohara N."/>
            <person name="Shippen D.E."/>
            <person name="Soerensen I."/>
            <person name="Sotooka R."/>
            <person name="Sugimoto N."/>
            <person name="Sugita M."/>
            <person name="Sumikawa N."/>
            <person name="Tanurdzic M."/>
            <person name="Theissen G."/>
            <person name="Ulvskov P."/>
            <person name="Wakazuki S."/>
            <person name="Weng J.K."/>
            <person name="Willats W.W."/>
            <person name="Wipf D."/>
            <person name="Wolf P.G."/>
            <person name="Yang L."/>
            <person name="Zimmer A.D."/>
            <person name="Zhu Q."/>
            <person name="Mitros T."/>
            <person name="Hellsten U."/>
            <person name="Loque D."/>
            <person name="Otillar R."/>
            <person name="Salamov A."/>
            <person name="Schmutz J."/>
            <person name="Shapiro H."/>
            <person name="Lindquist E."/>
            <person name="Lucas S."/>
            <person name="Rokhsar D."/>
            <person name="Grigoriev I.V."/>
        </authorList>
    </citation>
    <scope>NUCLEOTIDE SEQUENCE [LARGE SCALE GENOMIC DNA]</scope>
</reference>
<evidence type="ECO:0000259" key="7">
    <source>
        <dbReference type="PROSITE" id="PS51754"/>
    </source>
</evidence>
<keyword evidence="9" id="KW-1185">Reference proteome</keyword>
<dbReference type="AlphaFoldDB" id="D8SIT7"/>
<evidence type="ECO:0000313" key="8">
    <source>
        <dbReference type="EMBL" id="EFJ15553.1"/>
    </source>
</evidence>
<feature type="domain" description="OVATE" evidence="7">
    <location>
        <begin position="23"/>
        <end position="82"/>
    </location>
</feature>
<dbReference type="Gramene" id="EFJ15553">
    <property type="protein sequence ID" value="EFJ15553"/>
    <property type="gene ID" value="SELMODRAFT_117843"/>
</dbReference>
<dbReference type="PANTHER" id="PTHR33057:SF70">
    <property type="entry name" value="TRANSCRIPTION REPRESSOR-RELATED"/>
    <property type="match status" value="1"/>
</dbReference>
<evidence type="ECO:0000256" key="4">
    <source>
        <dbReference type="ARBA" id="ARBA00023163"/>
    </source>
</evidence>
<dbReference type="NCBIfam" id="TIGR01568">
    <property type="entry name" value="A_thal_3678"/>
    <property type="match status" value="1"/>
</dbReference>
<keyword evidence="5 6" id="KW-0539">Nucleus</keyword>
<dbReference type="STRING" id="88036.D8SIT7"/>
<accession>D8SIT7</accession>
<dbReference type="InterPro" id="IPR006458">
    <property type="entry name" value="Ovate_C"/>
</dbReference>
<gene>
    <name evidence="8" type="ORF">SELMODRAFT_117843</name>
</gene>
<dbReference type="GO" id="GO:0005634">
    <property type="term" value="C:nucleus"/>
    <property type="evidence" value="ECO:0007669"/>
    <property type="project" value="UniProtKB-SubCell"/>
</dbReference>
<dbReference type="Proteomes" id="UP000001514">
    <property type="component" value="Unassembled WGS sequence"/>
</dbReference>
<evidence type="ECO:0000256" key="5">
    <source>
        <dbReference type="ARBA" id="ARBA00023242"/>
    </source>
</evidence>
<protein>
    <recommendedName>
        <fullName evidence="6">Transcription repressor</fullName>
    </recommendedName>
    <alternativeName>
        <fullName evidence="6">Ovate family protein</fullName>
    </alternativeName>
</protein>
<evidence type="ECO:0000256" key="3">
    <source>
        <dbReference type="ARBA" id="ARBA00023015"/>
    </source>
</evidence>
<dbReference type="InParanoid" id="D8SIT7"/>
<dbReference type="EMBL" id="GL377622">
    <property type="protein sequence ID" value="EFJ15553.1"/>
    <property type="molecule type" value="Genomic_DNA"/>
</dbReference>
<keyword evidence="4 6" id="KW-0804">Transcription</keyword>
<dbReference type="Pfam" id="PF04844">
    <property type="entry name" value="Ovate"/>
    <property type="match status" value="1"/>
</dbReference>
<dbReference type="PROSITE" id="PS51754">
    <property type="entry name" value="OVATE"/>
    <property type="match status" value="1"/>
</dbReference>
<evidence type="ECO:0000256" key="1">
    <source>
        <dbReference type="ARBA" id="ARBA00004123"/>
    </source>
</evidence>
<evidence type="ECO:0000256" key="2">
    <source>
        <dbReference type="ARBA" id="ARBA00022491"/>
    </source>
</evidence>
<sequence>MKLRAAAANEKKNSPAPLGNVAIVKQSEDPFRDFQDSMIEMIKAKNIKSDRELVNLLNCYLSLNAPKLHPTIIDAFAKVCPH</sequence>
<name>D8SIT7_SELML</name>
<organism evidence="9">
    <name type="scientific">Selaginella moellendorffii</name>
    <name type="common">Spikemoss</name>
    <dbReference type="NCBI Taxonomy" id="88036"/>
    <lineage>
        <taxon>Eukaryota</taxon>
        <taxon>Viridiplantae</taxon>
        <taxon>Streptophyta</taxon>
        <taxon>Embryophyta</taxon>
        <taxon>Tracheophyta</taxon>
        <taxon>Lycopodiopsida</taxon>
        <taxon>Selaginellales</taxon>
        <taxon>Selaginellaceae</taxon>
        <taxon>Selaginella</taxon>
    </lineage>
</organism>
<dbReference type="eggNOG" id="ENOG502S1EV">
    <property type="taxonomic scope" value="Eukaryota"/>
</dbReference>
<evidence type="ECO:0000256" key="6">
    <source>
        <dbReference type="RuleBase" id="RU367028"/>
    </source>
</evidence>
<keyword evidence="2 6" id="KW-0678">Repressor</keyword>
<proteinExistence type="predicted"/>
<dbReference type="KEGG" id="smo:SELMODRAFT_117843"/>
<dbReference type="PANTHER" id="PTHR33057">
    <property type="entry name" value="TRANSCRIPTION REPRESSOR OFP7-RELATED"/>
    <property type="match status" value="1"/>
</dbReference>
<keyword evidence="3 6" id="KW-0805">Transcription regulation</keyword>
<evidence type="ECO:0000313" key="9">
    <source>
        <dbReference type="Proteomes" id="UP000001514"/>
    </source>
</evidence>